<evidence type="ECO:0000313" key="2">
    <source>
        <dbReference type="EMBL" id="RJE27373.1"/>
    </source>
</evidence>
<sequence>MPRLISTRVVRYPNPSTRPDLQSIQARNFCHFPRHKRKGKEAGHKYRIRSKLYRKHVDHPFPGQMIDNLWWKVFSRWYRLASHLESRFLYWMLRPHKFHSHYHSQAYDDEKYDGMKNRESQKSKDNSKGMESEIDVFDYYWKHPIRWAYSCGSFWGVGYGAGMMKFATARPGRTADVEVTNCASAKKATGTHDVQRNVAAQADREFDPISGRMLPKEPNVVDVSYKDSSDNSKPKSDAVEDRQDDVCNKETNVSSADVSKSQATQGEPLVHTAEGEESADVNTNNSPEDTPPISNPTGNGNETPRVIIAEPPKPENELSSGQSIGSSEGETSSQQSEGIASISENHSHRAQAPGQLDEGALVEDGHNSPSEASQQQNFFKQDEMDLPKRQSELYSEQDFLQGEASKPLSEKDVIDVDENYIRYGQEWSPYKADGEKALEQEDLKFLSASDVRAPYDSKKPETETYAEKQKVRRALEDELDCYVDLASGVDPQDIRARYKHHMHDSEVDEVPLAASGSELQSSDYPSANQSTSTPAMYRILAHDSSTLKMAISETSSSQHAPDETLHLTEVLSRLNNAAKFIPYFADMHKDGYEIVSGGGDILVFKKVREVGERSKGETVSASGSSSPDATPYEAGALPEDVTFERDAMEVIDNEQSQVEQPTQSQRKVQRQETVYTGGPPNWSPYPPPTHDQSAAEADNPAPKKVATFRKALRRMFLTGGATAATCYAIGVVSEYFRTGGQDGHGIDGFTEFESERRRRN</sequence>
<feature type="compositionally biased region" description="Polar residues" evidence="1">
    <location>
        <begin position="617"/>
        <end position="628"/>
    </location>
</feature>
<reference evidence="3" key="1">
    <citation type="submission" date="2017-02" db="EMBL/GenBank/DDBJ databases">
        <authorList>
            <person name="Tafer H."/>
            <person name="Lopandic K."/>
        </authorList>
    </citation>
    <scope>NUCLEOTIDE SEQUENCE [LARGE SCALE GENOMIC DNA]</scope>
    <source>
        <strain evidence="3">CBS 366.77</strain>
    </source>
</reference>
<evidence type="ECO:0000256" key="1">
    <source>
        <dbReference type="SAM" id="MobiDB-lite"/>
    </source>
</evidence>
<comment type="caution">
    <text evidence="2">The sequence shown here is derived from an EMBL/GenBank/DDBJ whole genome shotgun (WGS) entry which is preliminary data.</text>
</comment>
<feature type="compositionally biased region" description="Polar residues" evidence="1">
    <location>
        <begin position="249"/>
        <end position="265"/>
    </location>
</feature>
<dbReference type="AlphaFoldDB" id="A0A3A2ZYF6"/>
<dbReference type="EMBL" id="MVGC01000004">
    <property type="protein sequence ID" value="RJE27373.1"/>
    <property type="molecule type" value="Genomic_DNA"/>
</dbReference>
<name>A0A3A2ZYF6_9EURO</name>
<dbReference type="STRING" id="2070753.A0A3A2ZYF6"/>
<feature type="compositionally biased region" description="Basic and acidic residues" evidence="1">
    <location>
        <begin position="224"/>
        <end position="248"/>
    </location>
</feature>
<gene>
    <name evidence="2" type="ORF">PHISCL_00249</name>
</gene>
<proteinExistence type="predicted"/>
<accession>A0A3A2ZYF6</accession>
<dbReference type="OrthoDB" id="3946750at2759"/>
<organism evidence="2 3">
    <name type="scientific">Aspergillus sclerotialis</name>
    <dbReference type="NCBI Taxonomy" id="2070753"/>
    <lineage>
        <taxon>Eukaryota</taxon>
        <taxon>Fungi</taxon>
        <taxon>Dikarya</taxon>
        <taxon>Ascomycota</taxon>
        <taxon>Pezizomycotina</taxon>
        <taxon>Eurotiomycetes</taxon>
        <taxon>Eurotiomycetidae</taxon>
        <taxon>Eurotiales</taxon>
        <taxon>Aspergillaceae</taxon>
        <taxon>Aspergillus</taxon>
        <taxon>Aspergillus subgen. Polypaecilum</taxon>
    </lineage>
</organism>
<feature type="region of interest" description="Disordered" evidence="1">
    <location>
        <begin position="653"/>
        <end position="701"/>
    </location>
</feature>
<protein>
    <submittedName>
        <fullName evidence="2">Conserved serine-threonine rich protein</fullName>
    </submittedName>
</protein>
<feature type="compositionally biased region" description="Low complexity" evidence="1">
    <location>
        <begin position="319"/>
        <end position="338"/>
    </location>
</feature>
<keyword evidence="3" id="KW-1185">Reference proteome</keyword>
<dbReference type="Proteomes" id="UP000266188">
    <property type="component" value="Unassembled WGS sequence"/>
</dbReference>
<evidence type="ECO:0000313" key="3">
    <source>
        <dbReference type="Proteomes" id="UP000266188"/>
    </source>
</evidence>
<feature type="compositionally biased region" description="Polar residues" evidence="1">
    <location>
        <begin position="653"/>
        <end position="674"/>
    </location>
</feature>
<feature type="compositionally biased region" description="Polar residues" evidence="1">
    <location>
        <begin position="367"/>
        <end position="379"/>
    </location>
</feature>
<feature type="region of interest" description="Disordered" evidence="1">
    <location>
        <begin position="612"/>
        <end position="634"/>
    </location>
</feature>
<feature type="region of interest" description="Disordered" evidence="1">
    <location>
        <begin position="209"/>
        <end position="395"/>
    </location>
</feature>
<feature type="compositionally biased region" description="Basic and acidic residues" evidence="1">
    <location>
        <begin position="380"/>
        <end position="391"/>
    </location>
</feature>